<dbReference type="InterPro" id="IPR057253">
    <property type="entry name" value="CoiA-like_N"/>
</dbReference>
<dbReference type="RefSeq" id="WP_381539005.1">
    <property type="nucleotide sequence ID" value="NZ_JBHUGI010000032.1"/>
</dbReference>
<feature type="domain" description="Competence protein CoiA-like N-terminal" evidence="2">
    <location>
        <begin position="37"/>
        <end position="84"/>
    </location>
</feature>
<sequence>MYLLFCLSIRKINGEKEGEAILTAKKEDGTIITLSNEMEKEQLRDWRKKVNFYCPQCDDPVHLKVGDIVIPHFAHENQASCTASFSEGESQIHLEGKRQLYEFFLKNEQEVQLEPYFSALSQRPDLLVTTNSNQVPIEFQCSTIPVNIIKQRTNGYLSAGMRPIWLLLTPAKIRSLPQGVCAYDFSKFHESFFTYQTPEGLVFLTYNPQTKQFHYFSNLIHISGKRYIGIHRVLPIKMQTFPFARPKTATSNELNEYVKIYSANRIKFLNSRVLLNRKGINDPFLRCCYELRIHPLELPSWIGLPVPFSTEFREHSCEWQIRLLRFLMRKGLRISNLSKQLAKTFIRELDHPSYNQVKGCIAYRDLLLSAGIDSLQDVGDFSDEKIVQLFAERLLAKRNED</sequence>
<dbReference type="Pfam" id="PF06054">
    <property type="entry name" value="CoiA_nuc"/>
    <property type="match status" value="1"/>
</dbReference>
<organism evidence="3 4">
    <name type="scientific">Sporosarcina siberiensis</name>
    <dbReference type="NCBI Taxonomy" id="1365606"/>
    <lineage>
        <taxon>Bacteria</taxon>
        <taxon>Bacillati</taxon>
        <taxon>Bacillota</taxon>
        <taxon>Bacilli</taxon>
        <taxon>Bacillales</taxon>
        <taxon>Caryophanaceae</taxon>
        <taxon>Sporosarcina</taxon>
    </lineage>
</organism>
<accession>A0ABW4SJG9</accession>
<dbReference type="Proteomes" id="UP001597218">
    <property type="component" value="Unassembled WGS sequence"/>
</dbReference>
<gene>
    <name evidence="3" type="ORF">ACFSFY_13965</name>
</gene>
<keyword evidence="4" id="KW-1185">Reference proteome</keyword>
<reference evidence="4" key="1">
    <citation type="journal article" date="2019" name="Int. J. Syst. Evol. Microbiol.">
        <title>The Global Catalogue of Microorganisms (GCM) 10K type strain sequencing project: providing services to taxonomists for standard genome sequencing and annotation.</title>
        <authorList>
            <consortium name="The Broad Institute Genomics Platform"/>
            <consortium name="The Broad Institute Genome Sequencing Center for Infectious Disease"/>
            <person name="Wu L."/>
            <person name="Ma J."/>
        </authorList>
    </citation>
    <scope>NUCLEOTIDE SEQUENCE [LARGE SCALE GENOMIC DNA]</scope>
    <source>
        <strain evidence="4">CGMCC 4.7177</strain>
    </source>
</reference>
<evidence type="ECO:0000259" key="2">
    <source>
        <dbReference type="Pfam" id="PF25164"/>
    </source>
</evidence>
<dbReference type="Pfam" id="PF25164">
    <property type="entry name" value="CoiA_N"/>
    <property type="match status" value="1"/>
</dbReference>
<evidence type="ECO:0000259" key="1">
    <source>
        <dbReference type="Pfam" id="PF06054"/>
    </source>
</evidence>
<evidence type="ECO:0000313" key="3">
    <source>
        <dbReference type="EMBL" id="MFD1929145.1"/>
    </source>
</evidence>
<name>A0ABW4SJG9_9BACL</name>
<protein>
    <submittedName>
        <fullName evidence="3">Competence protein CoiA</fullName>
    </submittedName>
</protein>
<dbReference type="InterPro" id="IPR010330">
    <property type="entry name" value="CoiA_nuc"/>
</dbReference>
<dbReference type="InterPro" id="IPR021176">
    <property type="entry name" value="Competence-induced_CoiA"/>
</dbReference>
<dbReference type="EMBL" id="JBHUGI010000032">
    <property type="protein sequence ID" value="MFD1929145.1"/>
    <property type="molecule type" value="Genomic_DNA"/>
</dbReference>
<dbReference type="PIRSF" id="PIRSF007487">
    <property type="entry name" value="Competence-induced_CoiA_bac"/>
    <property type="match status" value="1"/>
</dbReference>
<proteinExistence type="predicted"/>
<evidence type="ECO:0000313" key="4">
    <source>
        <dbReference type="Proteomes" id="UP001597218"/>
    </source>
</evidence>
<comment type="caution">
    <text evidence="3">The sequence shown here is derived from an EMBL/GenBank/DDBJ whole genome shotgun (WGS) entry which is preliminary data.</text>
</comment>
<feature type="domain" description="Competence protein CoiA nuclease-like" evidence="1">
    <location>
        <begin position="89"/>
        <end position="241"/>
    </location>
</feature>